<keyword evidence="3" id="KW-0970">Cilium biogenesis/degradation</keyword>
<evidence type="ECO:0000256" key="3">
    <source>
        <dbReference type="ARBA" id="ARBA00022794"/>
    </source>
</evidence>
<evidence type="ECO:0000313" key="7">
    <source>
        <dbReference type="Proteomes" id="UP001187531"/>
    </source>
</evidence>
<reference evidence="6" key="1">
    <citation type="submission" date="2023-07" db="EMBL/GenBank/DDBJ databases">
        <title>Chromosome-level genome assembly of Artemia franciscana.</title>
        <authorList>
            <person name="Jo E."/>
        </authorList>
    </citation>
    <scope>NUCLEOTIDE SEQUENCE</scope>
    <source>
        <tissue evidence="6">Whole body</tissue>
    </source>
</reference>
<keyword evidence="2" id="KW-0963">Cytoplasm</keyword>
<dbReference type="GO" id="GO:0060271">
    <property type="term" value="P:cilium assembly"/>
    <property type="evidence" value="ECO:0007669"/>
    <property type="project" value="TreeGrafter"/>
</dbReference>
<name>A0AA88HDA1_ARTSF</name>
<dbReference type="Pfam" id="PF07162">
    <property type="entry name" value="B9-C2"/>
    <property type="match status" value="1"/>
</dbReference>
<proteinExistence type="predicted"/>
<gene>
    <name evidence="6" type="ORF">QYM36_013996</name>
</gene>
<dbReference type="AlphaFoldDB" id="A0AA88HDA1"/>
<dbReference type="EMBL" id="JAVRJZ010000018">
    <property type="protein sequence ID" value="KAK2708244.1"/>
    <property type="molecule type" value="Genomic_DNA"/>
</dbReference>
<dbReference type="Proteomes" id="UP001187531">
    <property type="component" value="Unassembled WGS sequence"/>
</dbReference>
<keyword evidence="7" id="KW-1185">Reference proteome</keyword>
<keyword evidence="5" id="KW-0966">Cell projection</keyword>
<evidence type="ECO:0000256" key="5">
    <source>
        <dbReference type="ARBA" id="ARBA00023273"/>
    </source>
</evidence>
<evidence type="ECO:0000313" key="6">
    <source>
        <dbReference type="EMBL" id="KAK2708244.1"/>
    </source>
</evidence>
<dbReference type="PANTHER" id="PTHR12968">
    <property type="entry name" value="B9 DOMAIN-CONTAINING"/>
    <property type="match status" value="1"/>
</dbReference>
<evidence type="ECO:0008006" key="8">
    <source>
        <dbReference type="Google" id="ProtNLM"/>
    </source>
</evidence>
<dbReference type="InterPro" id="IPR010796">
    <property type="entry name" value="C2_B9-type_dom"/>
</dbReference>
<dbReference type="GO" id="GO:0036038">
    <property type="term" value="C:MKS complex"/>
    <property type="evidence" value="ECO:0007669"/>
    <property type="project" value="TreeGrafter"/>
</dbReference>
<comment type="subcellular location">
    <subcellularLocation>
        <location evidence="1">Cytoplasm</location>
        <location evidence="1">Cytoskeleton</location>
        <location evidence="1">Cilium basal body</location>
    </subcellularLocation>
</comment>
<sequence length="471" mass="54652">MDAFRIRVSVRIWKKDAGILKLVREIIAKFKWQQKKFSKLDLQGVHSKKVPLYSRRESELNGIDYVSSPIFTYINSDSYAVKNEIEKYRAKQKDQKLPCLVKKVIKARKMTRFQLSDGKKHSDPGTLLSTDVTAYDRLRCIMSEVMYVMLDLREVFGENFKENQVQLVRLAYRTKFTCEPDFSKDDEPPYSISINDYVITYWIHDVSKPPKIEPIQRPINQIETVYVDIPDISEVIITICGEIAQANDYPGTMLYMKYAIVTPKGWKALSKYSLQGTTQRCRNKNQNAIFSHPLYARYRTDRLKGDNQTKLLFQVFSFEGGQSTFQGFSILKVPISPGMQQIKAITWKPFYKSTRKRVLRRAPYKEFKMPDVTTLAETISFYGNLAFSDNIDVQPTGSITLNLNVILQNSSLTEKQNCKEVKLSQEGLNKHDMKIQETLQAIYTAKYQLSSVLEKFLTYLQKHEEPQVQAY</sequence>
<comment type="caution">
    <text evidence="6">The sequence shown here is derived from an EMBL/GenBank/DDBJ whole genome shotgun (WGS) entry which is preliminary data.</text>
</comment>
<protein>
    <recommendedName>
        <fullName evidence="8">Meckel syndrome type 1 protein</fullName>
    </recommendedName>
</protein>
<evidence type="ECO:0000256" key="1">
    <source>
        <dbReference type="ARBA" id="ARBA00004120"/>
    </source>
</evidence>
<organism evidence="6 7">
    <name type="scientific">Artemia franciscana</name>
    <name type="common">Brine shrimp</name>
    <name type="synonym">Artemia sanfranciscana</name>
    <dbReference type="NCBI Taxonomy" id="6661"/>
    <lineage>
        <taxon>Eukaryota</taxon>
        <taxon>Metazoa</taxon>
        <taxon>Ecdysozoa</taxon>
        <taxon>Arthropoda</taxon>
        <taxon>Crustacea</taxon>
        <taxon>Branchiopoda</taxon>
        <taxon>Anostraca</taxon>
        <taxon>Artemiidae</taxon>
        <taxon>Artemia</taxon>
    </lineage>
</organism>
<evidence type="ECO:0000256" key="2">
    <source>
        <dbReference type="ARBA" id="ARBA00022490"/>
    </source>
</evidence>
<evidence type="ECO:0000256" key="4">
    <source>
        <dbReference type="ARBA" id="ARBA00023212"/>
    </source>
</evidence>
<keyword evidence="4" id="KW-0206">Cytoskeleton</keyword>
<accession>A0AA88HDA1</accession>